<accession>A0ACB8T9P8</accession>
<protein>
    <submittedName>
        <fullName evidence="1">Allantoate permease</fullName>
    </submittedName>
</protein>
<comment type="caution">
    <text evidence="1">The sequence shown here is derived from an EMBL/GenBank/DDBJ whole genome shotgun (WGS) entry which is preliminary data.</text>
</comment>
<evidence type="ECO:0000313" key="2">
    <source>
        <dbReference type="Proteomes" id="UP000814140"/>
    </source>
</evidence>
<reference evidence="1" key="1">
    <citation type="submission" date="2021-03" db="EMBL/GenBank/DDBJ databases">
        <authorList>
            <consortium name="DOE Joint Genome Institute"/>
            <person name="Ahrendt S."/>
            <person name="Looney B.P."/>
            <person name="Miyauchi S."/>
            <person name="Morin E."/>
            <person name="Drula E."/>
            <person name="Courty P.E."/>
            <person name="Chicoki N."/>
            <person name="Fauchery L."/>
            <person name="Kohler A."/>
            <person name="Kuo A."/>
            <person name="Labutti K."/>
            <person name="Pangilinan J."/>
            <person name="Lipzen A."/>
            <person name="Riley R."/>
            <person name="Andreopoulos W."/>
            <person name="He G."/>
            <person name="Johnson J."/>
            <person name="Barry K.W."/>
            <person name="Grigoriev I.V."/>
            <person name="Nagy L."/>
            <person name="Hibbett D."/>
            <person name="Henrissat B."/>
            <person name="Matheny P.B."/>
            <person name="Labbe J."/>
            <person name="Martin F."/>
        </authorList>
    </citation>
    <scope>NUCLEOTIDE SEQUENCE</scope>
    <source>
        <strain evidence="1">HHB10654</strain>
    </source>
</reference>
<proteinExistence type="predicted"/>
<organism evidence="1 2">
    <name type="scientific">Artomyces pyxidatus</name>
    <dbReference type="NCBI Taxonomy" id="48021"/>
    <lineage>
        <taxon>Eukaryota</taxon>
        <taxon>Fungi</taxon>
        <taxon>Dikarya</taxon>
        <taxon>Basidiomycota</taxon>
        <taxon>Agaricomycotina</taxon>
        <taxon>Agaricomycetes</taxon>
        <taxon>Russulales</taxon>
        <taxon>Auriscalpiaceae</taxon>
        <taxon>Artomyces</taxon>
    </lineage>
</organism>
<evidence type="ECO:0000313" key="1">
    <source>
        <dbReference type="EMBL" id="KAI0064886.1"/>
    </source>
</evidence>
<name>A0ACB8T9P8_9AGAM</name>
<dbReference type="EMBL" id="MU277197">
    <property type="protein sequence ID" value="KAI0064886.1"/>
    <property type="molecule type" value="Genomic_DNA"/>
</dbReference>
<gene>
    <name evidence="1" type="ORF">BV25DRAFT_1989627</name>
</gene>
<reference evidence="1" key="2">
    <citation type="journal article" date="2022" name="New Phytol.">
        <title>Evolutionary transition to the ectomycorrhizal habit in the genomes of a hyperdiverse lineage of mushroom-forming fungi.</title>
        <authorList>
            <person name="Looney B."/>
            <person name="Miyauchi S."/>
            <person name="Morin E."/>
            <person name="Drula E."/>
            <person name="Courty P.E."/>
            <person name="Kohler A."/>
            <person name="Kuo A."/>
            <person name="LaButti K."/>
            <person name="Pangilinan J."/>
            <person name="Lipzen A."/>
            <person name="Riley R."/>
            <person name="Andreopoulos W."/>
            <person name="He G."/>
            <person name="Johnson J."/>
            <person name="Nolan M."/>
            <person name="Tritt A."/>
            <person name="Barry K.W."/>
            <person name="Grigoriev I.V."/>
            <person name="Nagy L.G."/>
            <person name="Hibbett D."/>
            <person name="Henrissat B."/>
            <person name="Matheny P.B."/>
            <person name="Labbe J."/>
            <person name="Martin F.M."/>
        </authorList>
    </citation>
    <scope>NUCLEOTIDE SEQUENCE</scope>
    <source>
        <strain evidence="1">HHB10654</strain>
    </source>
</reference>
<dbReference type="Proteomes" id="UP000814140">
    <property type="component" value="Unassembled WGS sequence"/>
</dbReference>
<keyword evidence="2" id="KW-1185">Reference proteome</keyword>
<sequence length="588" mass="67313">MASQNSPPGVADDLVIPPSALNHSLKTQSITSGFSAEKKTPVDVDNSTDDLVEPEEEGRTRVTEFLLGRRKPVDLDAIATRRSVFDNPTLAKHYWPTERYENLHRFDPNARWTYREEQALVRKLDWRVMLWAAISFSALNLDRSNINQANTDNFLGDLHLSTDDFNWGNSIFRIAFLCAELPSQMVSKRLGPDRWIPIQMCVWSVITAAQFWLTGRTSFLVTRALLGFVQGGFIPDLILYMSYFYTKNELPYRLSLFWISLNACSIVASFLAFGILHMRGVLDKAGWRWLFLIEGLITLAIGIATFFRMPPSPTQTKTWFRPKGWFTEREETIIVSRVLRDDPTKGDMHNRQGLTFKRLLTAVMDYDLWPLYILGLMFGIPPGPPNTYLTLSLRQLGFSTFKTNLLVIPSTAIGIVTMFWITWVSERVNDRSIVSMAEDIWVLPFLVAIYCLPANPNPWVFYGLATALLGFPYTHPIQVAWCSRNAGAVASRTVNASLYNMFVQASSVIYSQIYRADDAPRYRRGNRQLIVISAINLGVLYPGTKLYYIWRNRQKARVWDAMTPEEQAKYLETTTDVGNRRLDFRFAH</sequence>